<evidence type="ECO:0000256" key="5">
    <source>
        <dbReference type="ARBA" id="ARBA00022989"/>
    </source>
</evidence>
<evidence type="ECO:0000256" key="7">
    <source>
        <dbReference type="SAM" id="Phobius"/>
    </source>
</evidence>
<feature type="transmembrane region" description="Helical" evidence="7">
    <location>
        <begin position="105"/>
        <end position="126"/>
    </location>
</feature>
<keyword evidence="3" id="KW-1003">Cell membrane</keyword>
<evidence type="ECO:0000256" key="6">
    <source>
        <dbReference type="ARBA" id="ARBA00023136"/>
    </source>
</evidence>
<evidence type="ECO:0000256" key="1">
    <source>
        <dbReference type="ARBA" id="ARBA00004651"/>
    </source>
</evidence>
<sequence length="146" mass="14601">MTTFTNASAVLARLVLGVVLIAHGWDKFAMTGLEGISGYFASIGIPAAGAAAPLVAAFEIIAGILIILGLGTRIVGGLLALQMLVAALTAHVAYGIFAANGGWELVGVIGAAGLLLAAHGAGAWSVDSVLAARRTTTTETRTPAYA</sequence>
<keyword evidence="5 7" id="KW-1133">Transmembrane helix</keyword>
<dbReference type="InterPro" id="IPR032808">
    <property type="entry name" value="DoxX"/>
</dbReference>
<dbReference type="InterPro" id="IPR051907">
    <property type="entry name" value="DoxX-like_oxidoreductase"/>
</dbReference>
<organism evidence="8 9">
    <name type="scientific">Corynebacterium guangdongense</name>
    <dbReference type="NCBI Taxonomy" id="1783348"/>
    <lineage>
        <taxon>Bacteria</taxon>
        <taxon>Bacillati</taxon>
        <taxon>Actinomycetota</taxon>
        <taxon>Actinomycetes</taxon>
        <taxon>Mycobacteriales</taxon>
        <taxon>Corynebacteriaceae</taxon>
        <taxon>Corynebacterium</taxon>
    </lineage>
</organism>
<reference evidence="8" key="1">
    <citation type="submission" date="2023-07" db="EMBL/GenBank/DDBJ databases">
        <title>Sequencing the genomes of 1000 actinobacteria strains.</title>
        <authorList>
            <person name="Klenk H.-P."/>
        </authorList>
    </citation>
    <scope>NUCLEOTIDE SEQUENCE</scope>
    <source>
        <strain evidence="8">DSM 107476</strain>
    </source>
</reference>
<accession>A0ABU1ZU49</accession>
<comment type="similarity">
    <text evidence="2">Belongs to the DoxX family.</text>
</comment>
<evidence type="ECO:0000256" key="3">
    <source>
        <dbReference type="ARBA" id="ARBA00022475"/>
    </source>
</evidence>
<dbReference type="Proteomes" id="UP001180840">
    <property type="component" value="Unassembled WGS sequence"/>
</dbReference>
<evidence type="ECO:0000313" key="9">
    <source>
        <dbReference type="Proteomes" id="UP001180840"/>
    </source>
</evidence>
<dbReference type="PANTHER" id="PTHR33452:SF1">
    <property type="entry name" value="INNER MEMBRANE PROTEIN YPHA-RELATED"/>
    <property type="match status" value="1"/>
</dbReference>
<feature type="transmembrane region" description="Helical" evidence="7">
    <location>
        <begin position="78"/>
        <end position="99"/>
    </location>
</feature>
<keyword evidence="6 7" id="KW-0472">Membrane</keyword>
<evidence type="ECO:0000256" key="2">
    <source>
        <dbReference type="ARBA" id="ARBA00006679"/>
    </source>
</evidence>
<comment type="caution">
    <text evidence="8">The sequence shown here is derived from an EMBL/GenBank/DDBJ whole genome shotgun (WGS) entry which is preliminary data.</text>
</comment>
<name>A0ABU1ZU49_9CORY</name>
<protein>
    <submittedName>
        <fullName evidence="8">Oxidoreductase</fullName>
    </submittedName>
</protein>
<gene>
    <name evidence="8" type="ORF">J2S39_000131</name>
</gene>
<comment type="subcellular location">
    <subcellularLocation>
        <location evidence="1">Cell membrane</location>
        <topology evidence="1">Multi-pass membrane protein</topology>
    </subcellularLocation>
</comment>
<evidence type="ECO:0000256" key="4">
    <source>
        <dbReference type="ARBA" id="ARBA00022692"/>
    </source>
</evidence>
<dbReference type="EMBL" id="JAVDXZ010000001">
    <property type="protein sequence ID" value="MDR7328455.1"/>
    <property type="molecule type" value="Genomic_DNA"/>
</dbReference>
<proteinExistence type="inferred from homology"/>
<feature type="transmembrane region" description="Helical" evidence="7">
    <location>
        <begin position="48"/>
        <end position="71"/>
    </location>
</feature>
<keyword evidence="4 7" id="KW-0812">Transmembrane</keyword>
<dbReference type="RefSeq" id="WP_290197261.1">
    <property type="nucleotide sequence ID" value="NZ_CP047654.1"/>
</dbReference>
<dbReference type="Pfam" id="PF07681">
    <property type="entry name" value="DoxX"/>
    <property type="match status" value="1"/>
</dbReference>
<evidence type="ECO:0000313" key="8">
    <source>
        <dbReference type="EMBL" id="MDR7328455.1"/>
    </source>
</evidence>
<dbReference type="PANTHER" id="PTHR33452">
    <property type="entry name" value="OXIDOREDUCTASE CATD-RELATED"/>
    <property type="match status" value="1"/>
</dbReference>
<keyword evidence="9" id="KW-1185">Reference proteome</keyword>